<dbReference type="GO" id="GO:1990837">
    <property type="term" value="F:sequence-specific double-stranded DNA binding"/>
    <property type="evidence" value="ECO:0007669"/>
    <property type="project" value="TreeGrafter"/>
</dbReference>
<dbReference type="PROSITE" id="PS50808">
    <property type="entry name" value="ZF_BED"/>
    <property type="match status" value="1"/>
</dbReference>
<dbReference type="GO" id="GO:0006357">
    <property type="term" value="P:regulation of transcription by RNA polymerase II"/>
    <property type="evidence" value="ECO:0007669"/>
    <property type="project" value="TreeGrafter"/>
</dbReference>
<gene>
    <name evidence="6" type="ORF">G2W53_007892</name>
</gene>
<dbReference type="PANTHER" id="PTHR34396">
    <property type="entry name" value="OS03G0264950 PROTEIN-RELATED"/>
    <property type="match status" value="1"/>
</dbReference>
<accession>A0A834X7H7</accession>
<dbReference type="AlphaFoldDB" id="A0A834X7H7"/>
<organism evidence="6 7">
    <name type="scientific">Senna tora</name>
    <dbReference type="NCBI Taxonomy" id="362788"/>
    <lineage>
        <taxon>Eukaryota</taxon>
        <taxon>Viridiplantae</taxon>
        <taxon>Streptophyta</taxon>
        <taxon>Embryophyta</taxon>
        <taxon>Tracheophyta</taxon>
        <taxon>Spermatophyta</taxon>
        <taxon>Magnoliopsida</taxon>
        <taxon>eudicotyledons</taxon>
        <taxon>Gunneridae</taxon>
        <taxon>Pentapetalae</taxon>
        <taxon>rosids</taxon>
        <taxon>fabids</taxon>
        <taxon>Fabales</taxon>
        <taxon>Fabaceae</taxon>
        <taxon>Caesalpinioideae</taxon>
        <taxon>Cassia clade</taxon>
        <taxon>Senna</taxon>
    </lineage>
</organism>
<evidence type="ECO:0000313" key="6">
    <source>
        <dbReference type="EMBL" id="KAF7839410.1"/>
    </source>
</evidence>
<dbReference type="InterPro" id="IPR036236">
    <property type="entry name" value="Znf_C2H2_sf"/>
</dbReference>
<comment type="caution">
    <text evidence="6">The sequence shown here is derived from an EMBL/GenBank/DDBJ whole genome shotgun (WGS) entry which is preliminary data.</text>
</comment>
<evidence type="ECO:0000256" key="1">
    <source>
        <dbReference type="ARBA" id="ARBA00022723"/>
    </source>
</evidence>
<evidence type="ECO:0000313" key="7">
    <source>
        <dbReference type="Proteomes" id="UP000634136"/>
    </source>
</evidence>
<dbReference type="Pfam" id="PF02892">
    <property type="entry name" value="zf-BED"/>
    <property type="match status" value="1"/>
</dbReference>
<feature type="domain" description="BED-type" evidence="5">
    <location>
        <begin position="30"/>
        <end position="89"/>
    </location>
</feature>
<dbReference type="SMART" id="SM00614">
    <property type="entry name" value="ZnF_BED"/>
    <property type="match status" value="1"/>
</dbReference>
<dbReference type="InterPro" id="IPR053031">
    <property type="entry name" value="Cuticle_assoc_protein"/>
</dbReference>
<sequence length="178" mass="20316">MISKIEGSHYASSALRWHRDSQVSNLPKRTATSKVWNYFVSLGVGEDGKPRAKCKTCDEVYIAGGSTHGTSSLSRHLPKCPKRNSYNNVGNMIIDHARKLRSRKISQKVIHSLTAMAIIKHDLPFSFVEYEGVREIFKYCNPDVKFITRNTAIADFWKVYVSRKESLKQELDKIPSRI</sequence>
<evidence type="ECO:0000256" key="3">
    <source>
        <dbReference type="ARBA" id="ARBA00022833"/>
    </source>
</evidence>
<keyword evidence="7" id="KW-1185">Reference proteome</keyword>
<dbReference type="GO" id="GO:0005634">
    <property type="term" value="C:nucleus"/>
    <property type="evidence" value="ECO:0007669"/>
    <property type="project" value="TreeGrafter"/>
</dbReference>
<keyword evidence="2 4" id="KW-0863">Zinc-finger</keyword>
<dbReference type="InterPro" id="IPR003656">
    <property type="entry name" value="Znf_BED"/>
</dbReference>
<evidence type="ECO:0000259" key="5">
    <source>
        <dbReference type="PROSITE" id="PS50808"/>
    </source>
</evidence>
<proteinExistence type="predicted"/>
<keyword evidence="1" id="KW-0479">Metal-binding</keyword>
<protein>
    <submittedName>
        <fullName evidence="6">Zinc finger BED domain-containing protein RICESLEEPER 2-like</fullName>
    </submittedName>
</protein>
<dbReference type="OrthoDB" id="1424516at2759"/>
<evidence type="ECO:0000256" key="2">
    <source>
        <dbReference type="ARBA" id="ARBA00022771"/>
    </source>
</evidence>
<evidence type="ECO:0000256" key="4">
    <source>
        <dbReference type="PROSITE-ProRule" id="PRU00027"/>
    </source>
</evidence>
<dbReference type="SUPFAM" id="SSF57667">
    <property type="entry name" value="beta-beta-alpha zinc fingers"/>
    <property type="match status" value="1"/>
</dbReference>
<dbReference type="GO" id="GO:0008270">
    <property type="term" value="F:zinc ion binding"/>
    <property type="evidence" value="ECO:0007669"/>
    <property type="project" value="UniProtKB-KW"/>
</dbReference>
<keyword evidence="3" id="KW-0862">Zinc</keyword>
<dbReference type="PANTHER" id="PTHR34396:SF24">
    <property type="entry name" value="BED-TYPE DOMAIN-CONTAINING PROTEIN"/>
    <property type="match status" value="1"/>
</dbReference>
<dbReference type="EMBL" id="JAAIUW010000003">
    <property type="protein sequence ID" value="KAF7839410.1"/>
    <property type="molecule type" value="Genomic_DNA"/>
</dbReference>
<reference evidence="6" key="1">
    <citation type="submission" date="2020-09" db="EMBL/GenBank/DDBJ databases">
        <title>Genome-Enabled Discovery of Anthraquinone Biosynthesis in Senna tora.</title>
        <authorList>
            <person name="Kang S.-H."/>
            <person name="Pandey R.P."/>
            <person name="Lee C.-M."/>
            <person name="Sim J.-S."/>
            <person name="Jeong J.-T."/>
            <person name="Choi B.-S."/>
            <person name="Jung M."/>
            <person name="Ginzburg D."/>
            <person name="Zhao K."/>
            <person name="Won S.Y."/>
            <person name="Oh T.-J."/>
            <person name="Yu Y."/>
            <person name="Kim N.-H."/>
            <person name="Lee O.R."/>
            <person name="Lee T.-H."/>
            <person name="Bashyal P."/>
            <person name="Kim T.-S."/>
            <person name="Lee W.-H."/>
            <person name="Kawkins C."/>
            <person name="Kim C.-K."/>
            <person name="Kim J.S."/>
            <person name="Ahn B.O."/>
            <person name="Rhee S.Y."/>
            <person name="Sohng J.K."/>
        </authorList>
    </citation>
    <scope>NUCLEOTIDE SEQUENCE</scope>
    <source>
        <tissue evidence="6">Leaf</tissue>
    </source>
</reference>
<name>A0A834X7H7_9FABA</name>
<dbReference type="Proteomes" id="UP000634136">
    <property type="component" value="Unassembled WGS sequence"/>
</dbReference>